<keyword evidence="2" id="KW-0479">Metal-binding</keyword>
<dbReference type="GO" id="GO:0005975">
    <property type="term" value="P:carbohydrate metabolic process"/>
    <property type="evidence" value="ECO:0007669"/>
    <property type="project" value="InterPro"/>
</dbReference>
<dbReference type="InterPro" id="IPR006879">
    <property type="entry name" value="YdjC-like"/>
</dbReference>
<dbReference type="Gene3D" id="3.20.20.370">
    <property type="entry name" value="Glycoside hydrolase/deacetylase"/>
    <property type="match status" value="1"/>
</dbReference>
<keyword evidence="5" id="KW-0119">Carbohydrate metabolism</keyword>
<evidence type="ECO:0000256" key="5">
    <source>
        <dbReference type="ARBA" id="ARBA00023277"/>
    </source>
</evidence>
<dbReference type="CDD" id="cd10802">
    <property type="entry name" value="YdjC_TTHB029_like"/>
    <property type="match status" value="1"/>
</dbReference>
<evidence type="ECO:0000256" key="4">
    <source>
        <dbReference type="ARBA" id="ARBA00022842"/>
    </source>
</evidence>
<comment type="cofactor">
    <cofactor evidence="1">
        <name>Mg(2+)</name>
        <dbReference type="ChEBI" id="CHEBI:18420"/>
    </cofactor>
</comment>
<evidence type="ECO:0000256" key="1">
    <source>
        <dbReference type="ARBA" id="ARBA00001946"/>
    </source>
</evidence>
<dbReference type="Pfam" id="PF04794">
    <property type="entry name" value="YdjC"/>
    <property type="match status" value="1"/>
</dbReference>
<dbReference type="eggNOG" id="COG3394">
    <property type="taxonomic scope" value="Bacteria"/>
</dbReference>
<gene>
    <name evidence="6" type="ORF">PaecuDRAFT_0806</name>
</gene>
<keyword evidence="7" id="KW-1185">Reference proteome</keyword>
<dbReference type="EMBL" id="AEDD01000002">
    <property type="protein sequence ID" value="EFM12126.1"/>
    <property type="molecule type" value="Genomic_DNA"/>
</dbReference>
<dbReference type="SUPFAM" id="SSF88713">
    <property type="entry name" value="Glycoside hydrolase/deacetylase"/>
    <property type="match status" value="1"/>
</dbReference>
<dbReference type="GO" id="GO:0019213">
    <property type="term" value="F:deacetylase activity"/>
    <property type="evidence" value="ECO:0007669"/>
    <property type="project" value="TreeGrafter"/>
</dbReference>
<evidence type="ECO:0000313" key="6">
    <source>
        <dbReference type="EMBL" id="EFM12126.1"/>
    </source>
</evidence>
<evidence type="ECO:0000256" key="3">
    <source>
        <dbReference type="ARBA" id="ARBA00022801"/>
    </source>
</evidence>
<name>E0I584_9BACL</name>
<dbReference type="GO" id="GO:0016787">
    <property type="term" value="F:hydrolase activity"/>
    <property type="evidence" value="ECO:0007669"/>
    <property type="project" value="UniProtKB-KW"/>
</dbReference>
<dbReference type="RefSeq" id="WP_006036821.1">
    <property type="nucleotide sequence ID" value="NZ_AEDD01000002.1"/>
</dbReference>
<dbReference type="InterPro" id="IPR011330">
    <property type="entry name" value="Glyco_hydro/deAcase_b/a-brl"/>
</dbReference>
<dbReference type="GO" id="GO:0046872">
    <property type="term" value="F:metal ion binding"/>
    <property type="evidence" value="ECO:0007669"/>
    <property type="project" value="UniProtKB-KW"/>
</dbReference>
<accession>E0I584</accession>
<dbReference type="AlphaFoldDB" id="E0I584"/>
<organism evidence="6 7">
    <name type="scientific">Paenibacillus curdlanolyticus YK9</name>
    <dbReference type="NCBI Taxonomy" id="717606"/>
    <lineage>
        <taxon>Bacteria</taxon>
        <taxon>Bacillati</taxon>
        <taxon>Bacillota</taxon>
        <taxon>Bacilli</taxon>
        <taxon>Bacillales</taxon>
        <taxon>Paenibacillaceae</taxon>
        <taxon>Paenibacillus</taxon>
    </lineage>
</organism>
<keyword evidence="3" id="KW-0378">Hydrolase</keyword>
<evidence type="ECO:0000313" key="7">
    <source>
        <dbReference type="Proteomes" id="UP000005387"/>
    </source>
</evidence>
<reference evidence="6 7" key="1">
    <citation type="submission" date="2010-07" db="EMBL/GenBank/DDBJ databases">
        <title>The draft genome of Paenibacillus curdlanolyticus YK9.</title>
        <authorList>
            <consortium name="US DOE Joint Genome Institute (JGI-PGF)"/>
            <person name="Lucas S."/>
            <person name="Copeland A."/>
            <person name="Lapidus A."/>
            <person name="Cheng J.-F."/>
            <person name="Bruce D."/>
            <person name="Goodwin L."/>
            <person name="Pitluck S."/>
            <person name="Land M.L."/>
            <person name="Hauser L."/>
            <person name="Chang Y.-J."/>
            <person name="Jeffries C."/>
            <person name="Anderson I.J."/>
            <person name="Johnson E."/>
            <person name="Loganathan U."/>
            <person name="Mulhopadhyay B."/>
            <person name="Kyrpides N."/>
            <person name="Woyke T.J."/>
        </authorList>
    </citation>
    <scope>NUCLEOTIDE SEQUENCE [LARGE SCALE GENOMIC DNA]</scope>
    <source>
        <strain evidence="6 7">YK9</strain>
    </source>
</reference>
<dbReference type="STRING" id="717606.PaecuDRAFT_0806"/>
<keyword evidence="4" id="KW-0460">Magnesium</keyword>
<dbReference type="PANTHER" id="PTHR31609:SF1">
    <property type="entry name" value="CARBOHYDRATE DEACETYLASE"/>
    <property type="match status" value="1"/>
</dbReference>
<dbReference type="PANTHER" id="PTHR31609">
    <property type="entry name" value="YDJC DEACETYLASE FAMILY MEMBER"/>
    <property type="match status" value="1"/>
</dbReference>
<evidence type="ECO:0000256" key="2">
    <source>
        <dbReference type="ARBA" id="ARBA00022723"/>
    </source>
</evidence>
<protein>
    <submittedName>
        <fullName evidence="6">YdjC family protein</fullName>
    </submittedName>
</protein>
<dbReference type="Proteomes" id="UP000005387">
    <property type="component" value="Unassembled WGS sequence"/>
</dbReference>
<dbReference type="OrthoDB" id="9774177at2"/>
<proteinExistence type="predicted"/>
<sequence>MSTARALGYGEEDRLVIINADDFGLCHTSNETISDLLAGGFVSSATLMLPCGWARDAALWSARHPEMDVGVHWTTTSEWDLYKWGPVCRSSATSSLVTDEGYFPKDVKAFERQADPEEVKAELIAQLEMALKLGMRPTHADSHMGSLYGLTTGRDFLTIVFEVCAAYGLPFRLPRHLLTETGQVAPPELADQALKRAEEAEAYGVVVLDYLLGLPFGEQPGETYESFRAQFIHLLTSLKPGVSEIIVHPSAATAELQAFHEQAAKRDWERRLLQDEMVIRTMEEQQLIRIGWRELQRLQLSM</sequence>